<evidence type="ECO:0000313" key="1">
    <source>
        <dbReference type="EMBL" id="CAG6470407.1"/>
    </source>
</evidence>
<proteinExistence type="predicted"/>
<dbReference type="EMBL" id="HBUE01065285">
    <property type="protein sequence ID" value="CAG6470407.1"/>
    <property type="molecule type" value="Transcribed_RNA"/>
</dbReference>
<protein>
    <submittedName>
        <fullName evidence="1">(northern house mosquito) hypothetical protein</fullName>
    </submittedName>
</protein>
<dbReference type="AlphaFoldDB" id="A0A8D8BBL4"/>
<accession>A0A8D8BBL4</accession>
<sequence>MILYNPLQFAVGLSRRFEYCFVLGSGRQSFRQPCCGLHCAKVVPPSQSIRFRRSGSLTHCRNDQELEPKSLNMALRRAVAGRGGKQAPENQLHEFFSFEAIS</sequence>
<reference evidence="1" key="1">
    <citation type="submission" date="2021-05" db="EMBL/GenBank/DDBJ databases">
        <authorList>
            <person name="Alioto T."/>
            <person name="Alioto T."/>
            <person name="Gomez Garrido J."/>
        </authorList>
    </citation>
    <scope>NUCLEOTIDE SEQUENCE</scope>
</reference>
<name>A0A8D8BBL4_CULPI</name>
<organism evidence="1">
    <name type="scientific">Culex pipiens</name>
    <name type="common">House mosquito</name>
    <dbReference type="NCBI Taxonomy" id="7175"/>
    <lineage>
        <taxon>Eukaryota</taxon>
        <taxon>Metazoa</taxon>
        <taxon>Ecdysozoa</taxon>
        <taxon>Arthropoda</taxon>
        <taxon>Hexapoda</taxon>
        <taxon>Insecta</taxon>
        <taxon>Pterygota</taxon>
        <taxon>Neoptera</taxon>
        <taxon>Endopterygota</taxon>
        <taxon>Diptera</taxon>
        <taxon>Nematocera</taxon>
        <taxon>Culicoidea</taxon>
        <taxon>Culicidae</taxon>
        <taxon>Culicinae</taxon>
        <taxon>Culicini</taxon>
        <taxon>Culex</taxon>
        <taxon>Culex</taxon>
    </lineage>
</organism>